<dbReference type="EMBL" id="JANHOG010001541">
    <property type="protein sequence ID" value="KAJ3535393.1"/>
    <property type="molecule type" value="Genomic_DNA"/>
</dbReference>
<protein>
    <submittedName>
        <fullName evidence="1">Uncharacterized protein</fullName>
    </submittedName>
</protein>
<accession>A0ACC1SAA6</accession>
<proteinExistence type="predicted"/>
<name>A0ACC1SAA6_9APHY</name>
<sequence>MFIIARVVVVALTSDVNAHHDRASCTARSREFDPQLSVEPLPSGQAQLVLATVYSTPSEPTTMTDKQADSDSPATSKGSLAERASMPLHFDVLISIMVHIDKRADLLSFISTSSELYASGLPCLLRFPCQISHDSLRPFHQFLTSKSPWTFLALRDLQFSFREVKELADGELELVADILRKAQHLRSLRLQTELLRRFIAIAQAVASFAALHTLLFDGSINERTSLTLPQLRSPLKRVEIELGDFRRESSLTMLENLRDTLESATIRRAAFSPTNLCYTKLTTLKISMCSRLRLSILVPAFPNLRTLVLGPPDLWTHLRPTLEELRAENVRYQKQHQGAMWRLSELTAEATALNMLALQTYVPSLIVTDFSAGRCAWLQSTLAAMQLKQLKITAAYDPWGDFKGLSAILSKGTEGLRQLDIELNFPFHDAIRGEIFDILLRELNALREHTPRLAKLGLRLLFDVFIYDEEDVRVADIVCDSSAWHELALDFVKALPSVEMLDLRASTTKERQWCWQVGDGGSLTEISSDRYNVLMMEFEKSLR</sequence>
<evidence type="ECO:0000313" key="1">
    <source>
        <dbReference type="EMBL" id="KAJ3535393.1"/>
    </source>
</evidence>
<evidence type="ECO:0000313" key="2">
    <source>
        <dbReference type="Proteomes" id="UP001148662"/>
    </source>
</evidence>
<keyword evidence="2" id="KW-1185">Reference proteome</keyword>
<reference evidence="1" key="1">
    <citation type="submission" date="2022-07" db="EMBL/GenBank/DDBJ databases">
        <title>Genome Sequence of Phlebia brevispora.</title>
        <authorList>
            <person name="Buettner E."/>
        </authorList>
    </citation>
    <scope>NUCLEOTIDE SEQUENCE</scope>
    <source>
        <strain evidence="1">MPL23</strain>
    </source>
</reference>
<comment type="caution">
    <text evidence="1">The sequence shown here is derived from an EMBL/GenBank/DDBJ whole genome shotgun (WGS) entry which is preliminary data.</text>
</comment>
<organism evidence="1 2">
    <name type="scientific">Phlebia brevispora</name>
    <dbReference type="NCBI Taxonomy" id="194682"/>
    <lineage>
        <taxon>Eukaryota</taxon>
        <taxon>Fungi</taxon>
        <taxon>Dikarya</taxon>
        <taxon>Basidiomycota</taxon>
        <taxon>Agaricomycotina</taxon>
        <taxon>Agaricomycetes</taxon>
        <taxon>Polyporales</taxon>
        <taxon>Meruliaceae</taxon>
        <taxon>Phlebia</taxon>
    </lineage>
</organism>
<dbReference type="Proteomes" id="UP001148662">
    <property type="component" value="Unassembled WGS sequence"/>
</dbReference>
<gene>
    <name evidence="1" type="ORF">NM688_g6986</name>
</gene>